<gene>
    <name evidence="2" type="ORF">HINF_LOCUS40758</name>
    <name evidence="1" type="ORF">HINF_LOCUS60922</name>
</gene>
<evidence type="ECO:0000313" key="1">
    <source>
        <dbReference type="EMBL" id="CAI9973277.1"/>
    </source>
</evidence>
<keyword evidence="3" id="KW-1185">Reference proteome</keyword>
<name>A0AA86RJD7_9EUKA</name>
<dbReference type="AlphaFoldDB" id="A0AA86RJD7"/>
<sequence length="133" mass="15814">MNYSLTQEGQKYDFDRIDHNRLFKVVFNIPKEKQKYHMQQKDGNDKINAVEDVQGRSTNSLNKLGSSEAFYSLHFWVQRMNSKILYQSELVISLVQDVPVQFLRFSQQNQFMKDLSRKYMVVSLIGEKNKRIQ</sequence>
<evidence type="ECO:0000313" key="3">
    <source>
        <dbReference type="Proteomes" id="UP001642409"/>
    </source>
</evidence>
<protein>
    <submittedName>
        <fullName evidence="2">Hypothetical_protein</fullName>
    </submittedName>
</protein>
<dbReference type="Proteomes" id="UP001642409">
    <property type="component" value="Unassembled WGS sequence"/>
</dbReference>
<reference evidence="1" key="1">
    <citation type="submission" date="2023-06" db="EMBL/GenBank/DDBJ databases">
        <authorList>
            <person name="Kurt Z."/>
        </authorList>
    </citation>
    <scope>NUCLEOTIDE SEQUENCE</scope>
</reference>
<reference evidence="2 3" key="2">
    <citation type="submission" date="2024-07" db="EMBL/GenBank/DDBJ databases">
        <authorList>
            <person name="Akdeniz Z."/>
        </authorList>
    </citation>
    <scope>NUCLEOTIDE SEQUENCE [LARGE SCALE GENOMIC DNA]</scope>
</reference>
<proteinExistence type="predicted"/>
<dbReference type="EMBL" id="CATOUU010001119">
    <property type="protein sequence ID" value="CAI9973277.1"/>
    <property type="molecule type" value="Genomic_DNA"/>
</dbReference>
<comment type="caution">
    <text evidence="1">The sequence shown here is derived from an EMBL/GenBank/DDBJ whole genome shotgun (WGS) entry which is preliminary data.</text>
</comment>
<dbReference type="EMBL" id="CAXDID020000161">
    <property type="protein sequence ID" value="CAL6044849.1"/>
    <property type="molecule type" value="Genomic_DNA"/>
</dbReference>
<evidence type="ECO:0000313" key="2">
    <source>
        <dbReference type="EMBL" id="CAL6044849.1"/>
    </source>
</evidence>
<organism evidence="1">
    <name type="scientific">Hexamita inflata</name>
    <dbReference type="NCBI Taxonomy" id="28002"/>
    <lineage>
        <taxon>Eukaryota</taxon>
        <taxon>Metamonada</taxon>
        <taxon>Diplomonadida</taxon>
        <taxon>Hexamitidae</taxon>
        <taxon>Hexamitinae</taxon>
        <taxon>Hexamita</taxon>
    </lineage>
</organism>
<accession>A0AA86RJD7</accession>